<keyword evidence="5" id="KW-1185">Reference proteome</keyword>
<proteinExistence type="predicted"/>
<dbReference type="Pfam" id="PF10342">
    <property type="entry name" value="Kre9_KNH"/>
    <property type="match status" value="1"/>
</dbReference>
<dbReference type="AlphaFoldDB" id="A0A2A9P6R0"/>
<feature type="chain" id="PRO_5012834891" description="Yeast cell wall synthesis Kre9/Knh1-like N-terminal domain-containing protein" evidence="2">
    <location>
        <begin position="21"/>
        <end position="196"/>
    </location>
</feature>
<comment type="caution">
    <text evidence="4">The sequence shown here is derived from an EMBL/GenBank/DDBJ whole genome shotgun (WGS) entry which is preliminary data.</text>
</comment>
<dbReference type="EMBL" id="LAZP02000531">
    <property type="protein sequence ID" value="PFH56671.1"/>
    <property type="molecule type" value="Genomic_DNA"/>
</dbReference>
<dbReference type="STRING" id="268505.A0A2A9P6R0"/>
<sequence>MSPLLTLFFLFLLLLPLLSAAYDDDEPTAGFNPILKPKAHERIPAGSRYTLVWDTPAVYAAGSLTIGLIGGDEQASQESLANITDAVPSSAGRYTWHVASHLGTKRFYGLVLRWGRDPSVFQYSNPFHIIPAPPEPSVSTSSAPTSTLSHTAVAVAMGTSPPLPAHQTAASPPLLLPRRESLALVAVALAALVVLA</sequence>
<organism evidence="4 5">
    <name type="scientific">Ophiocordyceps unilateralis</name>
    <name type="common">Zombie-ant fungus</name>
    <name type="synonym">Torrubia unilateralis</name>
    <dbReference type="NCBI Taxonomy" id="268505"/>
    <lineage>
        <taxon>Eukaryota</taxon>
        <taxon>Fungi</taxon>
        <taxon>Dikarya</taxon>
        <taxon>Ascomycota</taxon>
        <taxon>Pezizomycotina</taxon>
        <taxon>Sordariomycetes</taxon>
        <taxon>Hypocreomycetidae</taxon>
        <taxon>Hypocreales</taxon>
        <taxon>Ophiocordycipitaceae</taxon>
        <taxon>Ophiocordyceps</taxon>
    </lineage>
</organism>
<evidence type="ECO:0000313" key="5">
    <source>
        <dbReference type="Proteomes" id="UP000037136"/>
    </source>
</evidence>
<keyword evidence="1 2" id="KW-0732">Signal</keyword>
<evidence type="ECO:0000313" key="4">
    <source>
        <dbReference type="EMBL" id="PFH56671.1"/>
    </source>
</evidence>
<dbReference type="Proteomes" id="UP000037136">
    <property type="component" value="Unassembled WGS sequence"/>
</dbReference>
<evidence type="ECO:0000259" key="3">
    <source>
        <dbReference type="Pfam" id="PF10342"/>
    </source>
</evidence>
<reference evidence="4 5" key="2">
    <citation type="journal article" date="2017" name="Sci. Rep.">
        <title>Ant-infecting Ophiocordyceps genomes reveal a high diversity of potential behavioral manipulation genes and a possible major role for enterotoxins.</title>
        <authorList>
            <person name="de Bekker C."/>
            <person name="Ohm R.A."/>
            <person name="Evans H.C."/>
            <person name="Brachmann A."/>
            <person name="Hughes D.P."/>
        </authorList>
    </citation>
    <scope>NUCLEOTIDE SEQUENCE [LARGE SCALE GENOMIC DNA]</scope>
    <source>
        <strain evidence="4 5">SC16a</strain>
    </source>
</reference>
<feature type="domain" description="Yeast cell wall synthesis Kre9/Knh1-like N-terminal" evidence="3">
    <location>
        <begin position="36"/>
        <end position="129"/>
    </location>
</feature>
<evidence type="ECO:0000256" key="2">
    <source>
        <dbReference type="SAM" id="SignalP"/>
    </source>
</evidence>
<feature type="signal peptide" evidence="2">
    <location>
        <begin position="1"/>
        <end position="20"/>
    </location>
</feature>
<name>A0A2A9P6R0_OPHUN</name>
<gene>
    <name evidence="4" type="ORF">XA68_16170</name>
</gene>
<evidence type="ECO:0000256" key="1">
    <source>
        <dbReference type="ARBA" id="ARBA00022729"/>
    </source>
</evidence>
<dbReference type="OrthoDB" id="2260257at2759"/>
<accession>A0A2A9P6R0</accession>
<reference evidence="4 5" key="1">
    <citation type="journal article" date="2015" name="BMC Genomics">
        <title>Gene expression during zombie ant biting behavior reflects the complexity underlying fungal parasitic behavioral manipulation.</title>
        <authorList>
            <person name="de Bekker C."/>
            <person name="Ohm R.A."/>
            <person name="Loreto R.G."/>
            <person name="Sebastian A."/>
            <person name="Albert I."/>
            <person name="Merrow M."/>
            <person name="Brachmann A."/>
            <person name="Hughes D.P."/>
        </authorList>
    </citation>
    <scope>NUCLEOTIDE SEQUENCE [LARGE SCALE GENOMIC DNA]</scope>
    <source>
        <strain evidence="4 5">SC16a</strain>
    </source>
</reference>
<protein>
    <recommendedName>
        <fullName evidence="3">Yeast cell wall synthesis Kre9/Knh1-like N-terminal domain-containing protein</fullName>
    </recommendedName>
</protein>
<dbReference type="InterPro" id="IPR018466">
    <property type="entry name" value="Kre9/Knh1-like_N"/>
</dbReference>